<evidence type="ECO:0000313" key="2">
    <source>
        <dbReference type="Proteomes" id="UP000296049"/>
    </source>
</evidence>
<evidence type="ECO:0000313" key="1">
    <source>
        <dbReference type="EMBL" id="EOA99616.1"/>
    </source>
</evidence>
<dbReference type="EMBL" id="KB743301">
    <property type="protein sequence ID" value="EOA99616.1"/>
    <property type="molecule type" value="Genomic_DNA"/>
</dbReference>
<reference evidence="2" key="1">
    <citation type="journal article" date="2013" name="Nat. Genet.">
        <title>The duck genome and transcriptome provide insight into an avian influenza virus reservoir species.</title>
        <authorList>
            <person name="Huang Y."/>
            <person name="Li Y."/>
            <person name="Burt D.W."/>
            <person name="Chen H."/>
            <person name="Zhang Y."/>
            <person name="Qian W."/>
            <person name="Kim H."/>
            <person name="Gan S."/>
            <person name="Zhao Y."/>
            <person name="Li J."/>
            <person name="Yi K."/>
            <person name="Feng H."/>
            <person name="Zhu P."/>
            <person name="Li B."/>
            <person name="Liu Q."/>
            <person name="Fairley S."/>
            <person name="Magor K.E."/>
            <person name="Du Z."/>
            <person name="Hu X."/>
            <person name="Goodman L."/>
            <person name="Tafer H."/>
            <person name="Vignal A."/>
            <person name="Lee T."/>
            <person name="Kim K.W."/>
            <person name="Sheng Z."/>
            <person name="An Y."/>
            <person name="Searle S."/>
            <person name="Herrero J."/>
            <person name="Groenen M.A."/>
            <person name="Crooijmans R.P."/>
            <person name="Faraut T."/>
            <person name="Cai Q."/>
            <person name="Webster R.G."/>
            <person name="Aldridge J.R."/>
            <person name="Warren W.C."/>
            <person name="Bartschat S."/>
            <person name="Kehr S."/>
            <person name="Marz M."/>
            <person name="Stadler P.F."/>
            <person name="Smith J."/>
            <person name="Kraus R.H."/>
            <person name="Zhao Y."/>
            <person name="Ren L."/>
            <person name="Fei J."/>
            <person name="Morisson M."/>
            <person name="Kaiser P."/>
            <person name="Griffin D.K."/>
            <person name="Rao M."/>
            <person name="Pitel F."/>
            <person name="Wang J."/>
            <person name="Li N."/>
        </authorList>
    </citation>
    <scope>NUCLEOTIDE SEQUENCE [LARGE SCALE GENOMIC DNA]</scope>
</reference>
<accession>R0JR34</accession>
<dbReference type="AlphaFoldDB" id="R0JR34"/>
<name>R0JR34_ANAPL</name>
<protein>
    <submittedName>
        <fullName evidence="1">Uncharacterized protein</fullName>
    </submittedName>
</protein>
<sequence>MCCHTSTPHCHAVAKHVPSSSTSHRSRKAPAEAGSAFWWQHCPGQAHTDCCHGPEKGPHSCCSGNLPLPSRLTAGASASSLLLLAAALAKAPEGWLCTADQPRPFSKASWQGMLDSLSLRLTISGQLSLSEARSGPKLLLLSRVQTCARRHVGEVYFTEASVTSKHL</sequence>
<dbReference type="Proteomes" id="UP000296049">
    <property type="component" value="Unassembled WGS sequence"/>
</dbReference>
<keyword evidence="2" id="KW-1185">Reference proteome</keyword>
<organism evidence="1 2">
    <name type="scientific">Anas platyrhynchos</name>
    <name type="common">Mallard</name>
    <name type="synonym">Anas boschas</name>
    <dbReference type="NCBI Taxonomy" id="8839"/>
    <lineage>
        <taxon>Eukaryota</taxon>
        <taxon>Metazoa</taxon>
        <taxon>Chordata</taxon>
        <taxon>Craniata</taxon>
        <taxon>Vertebrata</taxon>
        <taxon>Euteleostomi</taxon>
        <taxon>Archelosauria</taxon>
        <taxon>Archosauria</taxon>
        <taxon>Dinosauria</taxon>
        <taxon>Saurischia</taxon>
        <taxon>Theropoda</taxon>
        <taxon>Coelurosauria</taxon>
        <taxon>Aves</taxon>
        <taxon>Neognathae</taxon>
        <taxon>Galloanserae</taxon>
        <taxon>Anseriformes</taxon>
        <taxon>Anatidae</taxon>
        <taxon>Anatinae</taxon>
        <taxon>Anas</taxon>
    </lineage>
</organism>
<proteinExistence type="predicted"/>
<gene>
    <name evidence="1" type="ORF">Anapl_04580</name>
</gene>